<accession>A0A4Y2FFZ6</accession>
<protein>
    <submittedName>
        <fullName evidence="2">Uncharacterized protein</fullName>
    </submittedName>
</protein>
<dbReference type="AlphaFoldDB" id="A0A4Y2FFZ6"/>
<dbReference type="EMBL" id="BGPR01000889">
    <property type="protein sequence ID" value="GBM39219.1"/>
    <property type="molecule type" value="Genomic_DNA"/>
</dbReference>
<evidence type="ECO:0000256" key="1">
    <source>
        <dbReference type="SAM" id="MobiDB-lite"/>
    </source>
</evidence>
<name>A0A4Y2FFZ6_ARAVE</name>
<comment type="caution">
    <text evidence="2">The sequence shown here is derived from an EMBL/GenBank/DDBJ whole genome shotgun (WGS) entry which is preliminary data.</text>
</comment>
<reference evidence="2 3" key="1">
    <citation type="journal article" date="2019" name="Sci. Rep.">
        <title>Orb-weaving spider Araneus ventricosus genome elucidates the spidroin gene catalogue.</title>
        <authorList>
            <person name="Kono N."/>
            <person name="Nakamura H."/>
            <person name="Ohtoshi R."/>
            <person name="Moran D.A.P."/>
            <person name="Shinohara A."/>
            <person name="Yoshida Y."/>
            <person name="Fujiwara M."/>
            <person name="Mori M."/>
            <person name="Tomita M."/>
            <person name="Arakawa K."/>
        </authorList>
    </citation>
    <scope>NUCLEOTIDE SEQUENCE [LARGE SCALE GENOMIC DNA]</scope>
</reference>
<gene>
    <name evidence="2" type="ORF">AVEN_223837_1</name>
</gene>
<feature type="compositionally biased region" description="Low complexity" evidence="1">
    <location>
        <begin position="94"/>
        <end position="103"/>
    </location>
</feature>
<evidence type="ECO:0000313" key="2">
    <source>
        <dbReference type="EMBL" id="GBM39219.1"/>
    </source>
</evidence>
<keyword evidence="3" id="KW-1185">Reference proteome</keyword>
<sequence>MAGVPVAQASVMRRRRSCDVGGRVAYTFPFMRPHKKKSNGVKSAGPVIFSAIVTHDLKIHENNSLTSVKDPDHSKILGVNFTSSPSAGRKRNNSSSSTFSSVSDNAGPSAPIHNENTSFIKLLESLRIIVNTQTVPRKSSTVHKPHLPISLQQDANSILDQLFPRCRANLQIHPPHMQKPPRNIKQAKKPQPFFYIQ</sequence>
<organism evidence="2 3">
    <name type="scientific">Araneus ventricosus</name>
    <name type="common">Orbweaver spider</name>
    <name type="synonym">Epeira ventricosa</name>
    <dbReference type="NCBI Taxonomy" id="182803"/>
    <lineage>
        <taxon>Eukaryota</taxon>
        <taxon>Metazoa</taxon>
        <taxon>Ecdysozoa</taxon>
        <taxon>Arthropoda</taxon>
        <taxon>Chelicerata</taxon>
        <taxon>Arachnida</taxon>
        <taxon>Araneae</taxon>
        <taxon>Araneomorphae</taxon>
        <taxon>Entelegynae</taxon>
        <taxon>Araneoidea</taxon>
        <taxon>Araneidae</taxon>
        <taxon>Araneus</taxon>
    </lineage>
</organism>
<proteinExistence type="predicted"/>
<evidence type="ECO:0000313" key="3">
    <source>
        <dbReference type="Proteomes" id="UP000499080"/>
    </source>
</evidence>
<dbReference type="Proteomes" id="UP000499080">
    <property type="component" value="Unassembled WGS sequence"/>
</dbReference>
<feature type="region of interest" description="Disordered" evidence="1">
    <location>
        <begin position="79"/>
        <end position="111"/>
    </location>
</feature>